<sequence>MTSQYRRYVRWSLSNYKFKDVAEGDILAVFDAFTDLRPVLADYVFNNGIKRTLLQLDGTIPVTYSGSTYNIPIAIWLMDTHPYNPPVAYVKPTSSMQIIPGPNVDSNGKIELPYLREWIYPNSDLLGLIQILTIIFGEEPPVYSRVGPSVRTQPNEDDELWMLRDELRRVEERKREKMKEEEKKQLRHEIEKAKAELQEMEKNVTVSQSYR</sequence>
<keyword evidence="1" id="KW-0175">Coiled coil</keyword>
<accession>A0ABD3X739</accession>
<evidence type="ECO:0000313" key="4">
    <source>
        <dbReference type="Proteomes" id="UP001634394"/>
    </source>
</evidence>
<dbReference type="PANTHER" id="PTHR23306:SF3">
    <property type="entry name" value="TUMOR SUPPRESSOR PROTEIN 101"/>
    <property type="match status" value="1"/>
</dbReference>
<dbReference type="InterPro" id="IPR052070">
    <property type="entry name" value="ESCRT-I_UEV_domain"/>
</dbReference>
<dbReference type="InterPro" id="IPR008883">
    <property type="entry name" value="UEV_N"/>
</dbReference>
<name>A0ABD3X739_SINWO</name>
<dbReference type="Proteomes" id="UP001634394">
    <property type="component" value="Unassembled WGS sequence"/>
</dbReference>
<keyword evidence="4" id="KW-1185">Reference proteome</keyword>
<evidence type="ECO:0000259" key="2">
    <source>
        <dbReference type="PROSITE" id="PS51322"/>
    </source>
</evidence>
<dbReference type="EMBL" id="JBJQND010000003">
    <property type="protein sequence ID" value="KAL3881945.1"/>
    <property type="molecule type" value="Genomic_DNA"/>
</dbReference>
<proteinExistence type="predicted"/>
<comment type="caution">
    <text evidence="3">The sequence shown here is derived from an EMBL/GenBank/DDBJ whole genome shotgun (WGS) entry which is preliminary data.</text>
</comment>
<dbReference type="Gene3D" id="3.10.110.10">
    <property type="entry name" value="Ubiquitin Conjugating Enzyme"/>
    <property type="match status" value="1"/>
</dbReference>
<feature type="coiled-coil region" evidence="1">
    <location>
        <begin position="160"/>
        <end position="210"/>
    </location>
</feature>
<gene>
    <name evidence="3" type="ORF">ACJMK2_028328</name>
</gene>
<feature type="domain" description="UEV" evidence="2">
    <location>
        <begin position="3"/>
        <end position="146"/>
    </location>
</feature>
<dbReference type="CDD" id="cd11685">
    <property type="entry name" value="UEV_TSG101-like"/>
    <property type="match status" value="1"/>
</dbReference>
<dbReference type="AlphaFoldDB" id="A0ABD3X739"/>
<organism evidence="3 4">
    <name type="scientific">Sinanodonta woodiana</name>
    <name type="common">Chinese pond mussel</name>
    <name type="synonym">Anodonta woodiana</name>
    <dbReference type="NCBI Taxonomy" id="1069815"/>
    <lineage>
        <taxon>Eukaryota</taxon>
        <taxon>Metazoa</taxon>
        <taxon>Spiralia</taxon>
        <taxon>Lophotrochozoa</taxon>
        <taxon>Mollusca</taxon>
        <taxon>Bivalvia</taxon>
        <taxon>Autobranchia</taxon>
        <taxon>Heteroconchia</taxon>
        <taxon>Palaeoheterodonta</taxon>
        <taxon>Unionida</taxon>
        <taxon>Unionoidea</taxon>
        <taxon>Unionidae</taxon>
        <taxon>Unioninae</taxon>
        <taxon>Sinanodonta</taxon>
    </lineage>
</organism>
<dbReference type="PANTHER" id="PTHR23306">
    <property type="entry name" value="TUMOR SUSCEPTIBILITY GENE 101 PROTEIN-RELATED"/>
    <property type="match status" value="1"/>
</dbReference>
<dbReference type="SUPFAM" id="SSF54495">
    <property type="entry name" value="UBC-like"/>
    <property type="match status" value="1"/>
</dbReference>
<evidence type="ECO:0000313" key="3">
    <source>
        <dbReference type="EMBL" id="KAL3881945.1"/>
    </source>
</evidence>
<evidence type="ECO:0000256" key="1">
    <source>
        <dbReference type="SAM" id="Coils"/>
    </source>
</evidence>
<protein>
    <recommendedName>
        <fullName evidence="2">UEV domain-containing protein</fullName>
    </recommendedName>
</protein>
<dbReference type="InterPro" id="IPR016135">
    <property type="entry name" value="UBQ-conjugating_enzyme/RWD"/>
</dbReference>
<dbReference type="PROSITE" id="PS51322">
    <property type="entry name" value="UEV"/>
    <property type="match status" value="1"/>
</dbReference>
<dbReference type="Pfam" id="PF05743">
    <property type="entry name" value="UEV"/>
    <property type="match status" value="1"/>
</dbReference>
<reference evidence="3 4" key="1">
    <citation type="submission" date="2024-11" db="EMBL/GenBank/DDBJ databases">
        <title>Chromosome-level genome assembly of the freshwater bivalve Anodonta woodiana.</title>
        <authorList>
            <person name="Chen X."/>
        </authorList>
    </citation>
    <scope>NUCLEOTIDE SEQUENCE [LARGE SCALE GENOMIC DNA]</scope>
    <source>
        <strain evidence="3">MN2024</strain>
        <tissue evidence="3">Gills</tissue>
    </source>
</reference>